<sequence length="82" mass="9065">EEVGGHNGMSEFVRSDHYKQMNVGFALDEGLASPDDNFVVYNAERSIWHVTVTCPGKSGHGSLLLPDNCGEKVSEFFMKCLE</sequence>
<dbReference type="PANTHER" id="PTHR45892:SF1">
    <property type="entry name" value="AMINOACYLASE-1"/>
    <property type="match status" value="1"/>
</dbReference>
<proteinExistence type="predicted"/>
<protein>
    <submittedName>
        <fullName evidence="1">Jg25417 protein</fullName>
    </submittedName>
</protein>
<accession>A0A8S4R0F2</accession>
<evidence type="ECO:0000313" key="1">
    <source>
        <dbReference type="EMBL" id="CAH2227230.1"/>
    </source>
</evidence>
<gene>
    <name evidence="1" type="primary">jg25417</name>
    <name evidence="1" type="ORF">PAEG_LOCUS7759</name>
</gene>
<dbReference type="InterPro" id="IPR052083">
    <property type="entry name" value="Aminoacylase-1_M20A"/>
</dbReference>
<evidence type="ECO:0000313" key="2">
    <source>
        <dbReference type="Proteomes" id="UP000838756"/>
    </source>
</evidence>
<organism evidence="1 2">
    <name type="scientific">Pararge aegeria aegeria</name>
    <dbReference type="NCBI Taxonomy" id="348720"/>
    <lineage>
        <taxon>Eukaryota</taxon>
        <taxon>Metazoa</taxon>
        <taxon>Ecdysozoa</taxon>
        <taxon>Arthropoda</taxon>
        <taxon>Hexapoda</taxon>
        <taxon>Insecta</taxon>
        <taxon>Pterygota</taxon>
        <taxon>Neoptera</taxon>
        <taxon>Endopterygota</taxon>
        <taxon>Lepidoptera</taxon>
        <taxon>Glossata</taxon>
        <taxon>Ditrysia</taxon>
        <taxon>Papilionoidea</taxon>
        <taxon>Nymphalidae</taxon>
        <taxon>Satyrinae</taxon>
        <taxon>Satyrini</taxon>
        <taxon>Parargina</taxon>
        <taxon>Pararge</taxon>
    </lineage>
</organism>
<reference evidence="1" key="1">
    <citation type="submission" date="2022-03" db="EMBL/GenBank/DDBJ databases">
        <authorList>
            <person name="Lindestad O."/>
        </authorList>
    </citation>
    <scope>NUCLEOTIDE SEQUENCE</scope>
</reference>
<dbReference type="Gene3D" id="3.40.630.10">
    <property type="entry name" value="Zn peptidases"/>
    <property type="match status" value="1"/>
</dbReference>
<name>A0A8S4R0F2_9NEOP</name>
<dbReference type="EMBL" id="CAKXAJ010022656">
    <property type="protein sequence ID" value="CAH2227230.1"/>
    <property type="molecule type" value="Genomic_DNA"/>
</dbReference>
<dbReference type="PANTHER" id="PTHR45892">
    <property type="entry name" value="AMINOACYLASE-1"/>
    <property type="match status" value="1"/>
</dbReference>
<dbReference type="Proteomes" id="UP000838756">
    <property type="component" value="Unassembled WGS sequence"/>
</dbReference>
<dbReference type="OrthoDB" id="3064516at2759"/>
<dbReference type="AlphaFoldDB" id="A0A8S4R0F2"/>
<comment type="caution">
    <text evidence="1">The sequence shown here is derived from an EMBL/GenBank/DDBJ whole genome shotgun (WGS) entry which is preliminary data.</text>
</comment>
<keyword evidence="2" id="KW-1185">Reference proteome</keyword>
<dbReference type="GO" id="GO:0004046">
    <property type="term" value="F:aminoacylase activity"/>
    <property type="evidence" value="ECO:0007669"/>
    <property type="project" value="TreeGrafter"/>
</dbReference>
<feature type="non-terminal residue" evidence="1">
    <location>
        <position position="1"/>
    </location>
</feature>